<feature type="domain" description="Rhodanese" evidence="3">
    <location>
        <begin position="203"/>
        <end position="289"/>
    </location>
</feature>
<dbReference type="Gene3D" id="3.40.250.10">
    <property type="entry name" value="Rhodanese-like domain"/>
    <property type="match status" value="2"/>
</dbReference>
<dbReference type="SMART" id="SM00450">
    <property type="entry name" value="RHOD"/>
    <property type="match status" value="2"/>
</dbReference>
<dbReference type="SUPFAM" id="SSF52821">
    <property type="entry name" value="Rhodanese/Cell cycle control phosphatase"/>
    <property type="match status" value="2"/>
</dbReference>
<dbReference type="GO" id="GO:0004792">
    <property type="term" value="F:thiosulfate-cyanide sulfurtransferase activity"/>
    <property type="evidence" value="ECO:0007669"/>
    <property type="project" value="TreeGrafter"/>
</dbReference>
<dbReference type="Pfam" id="PF00581">
    <property type="entry name" value="Rhodanese"/>
    <property type="match status" value="2"/>
</dbReference>
<dbReference type="InterPro" id="IPR001763">
    <property type="entry name" value="Rhodanese-like_dom"/>
</dbReference>
<keyword evidence="5" id="KW-1185">Reference proteome</keyword>
<organism evidence="4 5">
    <name type="scientific">Vineibacter terrae</name>
    <dbReference type="NCBI Taxonomy" id="2586908"/>
    <lineage>
        <taxon>Bacteria</taxon>
        <taxon>Pseudomonadati</taxon>
        <taxon>Pseudomonadota</taxon>
        <taxon>Alphaproteobacteria</taxon>
        <taxon>Hyphomicrobiales</taxon>
        <taxon>Vineibacter</taxon>
    </lineage>
</organism>
<keyword evidence="2" id="KW-0677">Repeat</keyword>
<dbReference type="CDD" id="cd01448">
    <property type="entry name" value="TST_Repeat_1"/>
    <property type="match status" value="1"/>
</dbReference>
<evidence type="ECO:0000313" key="5">
    <source>
        <dbReference type="Proteomes" id="UP000321638"/>
    </source>
</evidence>
<evidence type="ECO:0000259" key="3">
    <source>
        <dbReference type="PROSITE" id="PS50206"/>
    </source>
</evidence>
<feature type="domain" description="Rhodanese" evidence="3">
    <location>
        <begin position="53"/>
        <end position="146"/>
    </location>
</feature>
<comment type="caution">
    <text evidence="4">The sequence shown here is derived from an EMBL/GenBank/DDBJ whole genome shotgun (WGS) entry which is preliminary data.</text>
</comment>
<dbReference type="CDD" id="cd01449">
    <property type="entry name" value="TST_Repeat_2"/>
    <property type="match status" value="1"/>
</dbReference>
<gene>
    <name evidence="4" type="ORF">FHP25_08130</name>
</gene>
<evidence type="ECO:0000256" key="2">
    <source>
        <dbReference type="ARBA" id="ARBA00022737"/>
    </source>
</evidence>
<protein>
    <submittedName>
        <fullName evidence="4">Sulfurtransferase</fullName>
    </submittedName>
</protein>
<reference evidence="4 5" key="1">
    <citation type="submission" date="2019-06" db="EMBL/GenBank/DDBJ databases">
        <title>New taxonomy in bacterial strain CC-CFT640, isolated from vineyard.</title>
        <authorList>
            <person name="Lin S.-Y."/>
            <person name="Tsai C.-F."/>
            <person name="Young C.-C."/>
        </authorList>
    </citation>
    <scope>NUCLEOTIDE SEQUENCE [LARGE SCALE GENOMIC DNA]</scope>
    <source>
        <strain evidence="4 5">CC-CFT640</strain>
    </source>
</reference>
<dbReference type="PANTHER" id="PTHR11364:SF27">
    <property type="entry name" value="SULFURTRANSFERASE"/>
    <property type="match status" value="1"/>
</dbReference>
<dbReference type="EMBL" id="VDUZ01000007">
    <property type="protein sequence ID" value="TXL78159.1"/>
    <property type="molecule type" value="Genomic_DNA"/>
</dbReference>
<keyword evidence="1 4" id="KW-0808">Transferase</keyword>
<name>A0A5C8PSB1_9HYPH</name>
<dbReference type="PROSITE" id="PS50206">
    <property type="entry name" value="RHODANESE_3"/>
    <property type="match status" value="2"/>
</dbReference>
<dbReference type="OrthoDB" id="9781034at2"/>
<evidence type="ECO:0000256" key="1">
    <source>
        <dbReference type="ARBA" id="ARBA00022679"/>
    </source>
</evidence>
<dbReference type="InterPro" id="IPR045078">
    <property type="entry name" value="TST/MPST-like"/>
</dbReference>
<dbReference type="InterPro" id="IPR036873">
    <property type="entry name" value="Rhodanese-like_dom_sf"/>
</dbReference>
<dbReference type="AlphaFoldDB" id="A0A5C8PSB1"/>
<accession>A0A5C8PSB1</accession>
<dbReference type="Proteomes" id="UP000321638">
    <property type="component" value="Unassembled WGS sequence"/>
</dbReference>
<evidence type="ECO:0000313" key="4">
    <source>
        <dbReference type="EMBL" id="TXL78159.1"/>
    </source>
</evidence>
<dbReference type="PANTHER" id="PTHR11364">
    <property type="entry name" value="THIOSULFATE SULFERTANSFERASE"/>
    <property type="match status" value="1"/>
</dbReference>
<sequence length="293" mass="31554">MAEVIVDVLISTADLSARLSSPAAPLVFDCTTFLRPRPEGGFTIETGRRLYDERGHIPGAVLLDLQADLSDPASKLRFTAPRPDTLARAFADKGIGDDSDVVLYCDGDIWWATRVWWLLWSIGFDRAAVLDGGLKKWMAEGRPLEKAARTYPPAALTARPRAEAFVDKQGVLAALDDNNAVVVNCLRPEQHDGSSPVHYGRPGHIAGSLNVPAAGLFNPDNTFKSPAELAKIFETVDARDGRRVVAYCGGGIAATGDAFALKAVLGHRDVTVYDNSLQEWATDPSLPMATAGR</sequence>
<proteinExistence type="predicted"/>